<evidence type="ECO:0000313" key="1">
    <source>
        <dbReference type="EMBL" id="KAH3850379.1"/>
    </source>
</evidence>
<keyword evidence="2" id="KW-1185">Reference proteome</keyword>
<evidence type="ECO:0000313" key="2">
    <source>
        <dbReference type="Proteomes" id="UP000828390"/>
    </source>
</evidence>
<gene>
    <name evidence="1" type="ORF">DPMN_092790</name>
</gene>
<protein>
    <submittedName>
        <fullName evidence="1">Uncharacterized protein</fullName>
    </submittedName>
</protein>
<reference evidence="1" key="2">
    <citation type="submission" date="2020-11" db="EMBL/GenBank/DDBJ databases">
        <authorList>
            <person name="McCartney M.A."/>
            <person name="Auch B."/>
            <person name="Kono T."/>
            <person name="Mallez S."/>
            <person name="Becker A."/>
            <person name="Gohl D.M."/>
            <person name="Silverstein K.A.T."/>
            <person name="Koren S."/>
            <person name="Bechman K.B."/>
            <person name="Herman A."/>
            <person name="Abrahante J.E."/>
            <person name="Garbe J."/>
        </authorList>
    </citation>
    <scope>NUCLEOTIDE SEQUENCE</scope>
    <source>
        <strain evidence="1">Duluth1</strain>
        <tissue evidence="1">Whole animal</tissue>
    </source>
</reference>
<sequence>MGPGLKSRFKYLPFKRTDPDPSPLLAPDPKNAGFIAYMASAQTGARTQTPIACEASCHSGTLNQEMLLTELVLISATVA</sequence>
<dbReference type="EMBL" id="JAIWYP010000003">
    <property type="protein sequence ID" value="KAH3850379.1"/>
    <property type="molecule type" value="Genomic_DNA"/>
</dbReference>
<dbReference type="AlphaFoldDB" id="A0A9D4R0H7"/>
<comment type="caution">
    <text evidence="1">The sequence shown here is derived from an EMBL/GenBank/DDBJ whole genome shotgun (WGS) entry which is preliminary data.</text>
</comment>
<name>A0A9D4R0H7_DREPO</name>
<dbReference type="Proteomes" id="UP000828390">
    <property type="component" value="Unassembled WGS sequence"/>
</dbReference>
<proteinExistence type="predicted"/>
<accession>A0A9D4R0H7</accession>
<reference evidence="1" key="1">
    <citation type="journal article" date="2019" name="bioRxiv">
        <title>The Genome of the Zebra Mussel, Dreissena polymorpha: A Resource for Invasive Species Research.</title>
        <authorList>
            <person name="McCartney M.A."/>
            <person name="Auch B."/>
            <person name="Kono T."/>
            <person name="Mallez S."/>
            <person name="Zhang Y."/>
            <person name="Obille A."/>
            <person name="Becker A."/>
            <person name="Abrahante J.E."/>
            <person name="Garbe J."/>
            <person name="Badalamenti J.P."/>
            <person name="Herman A."/>
            <person name="Mangelson H."/>
            <person name="Liachko I."/>
            <person name="Sullivan S."/>
            <person name="Sone E.D."/>
            <person name="Koren S."/>
            <person name="Silverstein K.A.T."/>
            <person name="Beckman K.B."/>
            <person name="Gohl D.M."/>
        </authorList>
    </citation>
    <scope>NUCLEOTIDE SEQUENCE</scope>
    <source>
        <strain evidence="1">Duluth1</strain>
        <tissue evidence="1">Whole animal</tissue>
    </source>
</reference>
<organism evidence="1 2">
    <name type="scientific">Dreissena polymorpha</name>
    <name type="common">Zebra mussel</name>
    <name type="synonym">Mytilus polymorpha</name>
    <dbReference type="NCBI Taxonomy" id="45954"/>
    <lineage>
        <taxon>Eukaryota</taxon>
        <taxon>Metazoa</taxon>
        <taxon>Spiralia</taxon>
        <taxon>Lophotrochozoa</taxon>
        <taxon>Mollusca</taxon>
        <taxon>Bivalvia</taxon>
        <taxon>Autobranchia</taxon>
        <taxon>Heteroconchia</taxon>
        <taxon>Euheterodonta</taxon>
        <taxon>Imparidentia</taxon>
        <taxon>Neoheterodontei</taxon>
        <taxon>Myida</taxon>
        <taxon>Dreissenoidea</taxon>
        <taxon>Dreissenidae</taxon>
        <taxon>Dreissena</taxon>
    </lineage>
</organism>